<evidence type="ECO:0000313" key="2">
    <source>
        <dbReference type="EMBL" id="GAW84120.1"/>
    </source>
</evidence>
<dbReference type="InterPro" id="IPR008780">
    <property type="entry name" value="Plasmodium_Vir"/>
</dbReference>
<dbReference type="AlphaFoldDB" id="A0A1Y1JPE7"/>
<gene>
    <name evidence="2" type="ORF">PGO_001195</name>
</gene>
<organism evidence="2 3">
    <name type="scientific">Plasmodium gonderi</name>
    <dbReference type="NCBI Taxonomy" id="77519"/>
    <lineage>
        <taxon>Eukaryota</taxon>
        <taxon>Sar</taxon>
        <taxon>Alveolata</taxon>
        <taxon>Apicomplexa</taxon>
        <taxon>Aconoidasida</taxon>
        <taxon>Haemosporida</taxon>
        <taxon>Plasmodiidae</taxon>
        <taxon>Plasmodium</taxon>
        <taxon>Plasmodium (Plasmodium)</taxon>
    </lineage>
</organism>
<evidence type="ECO:0000256" key="1">
    <source>
        <dbReference type="SAM" id="Phobius"/>
    </source>
</evidence>
<protein>
    <submittedName>
        <fullName evidence="2">Variable surface protein</fullName>
    </submittedName>
</protein>
<keyword evidence="3" id="KW-1185">Reference proteome</keyword>
<dbReference type="RefSeq" id="XP_028546709.1">
    <property type="nucleotide sequence ID" value="XM_028690908.1"/>
</dbReference>
<dbReference type="Pfam" id="PF05795">
    <property type="entry name" value="Plasmodium_Vir"/>
    <property type="match status" value="1"/>
</dbReference>
<comment type="caution">
    <text evidence="2">The sequence shown here is derived from an EMBL/GenBank/DDBJ whole genome shotgun (WGS) entry which is preliminary data.</text>
</comment>
<keyword evidence="1" id="KW-1133">Transmembrane helix</keyword>
<keyword evidence="1" id="KW-0812">Transmembrane</keyword>
<dbReference type="EMBL" id="BDQF01000121">
    <property type="protein sequence ID" value="GAW84120.1"/>
    <property type="molecule type" value="Genomic_DNA"/>
</dbReference>
<dbReference type="GeneID" id="39744928"/>
<reference evidence="3" key="1">
    <citation type="submission" date="2017-04" db="EMBL/GenBank/DDBJ databases">
        <title>Plasmodium gonderi genome.</title>
        <authorList>
            <person name="Arisue N."/>
            <person name="Honma H."/>
            <person name="Kawai S."/>
            <person name="Tougan T."/>
            <person name="Tanabe K."/>
            <person name="Horii T."/>
        </authorList>
    </citation>
    <scope>NUCLEOTIDE SEQUENCE [LARGE SCALE GENOMIC DNA]</scope>
    <source>
        <strain evidence="3">ATCC 30045</strain>
    </source>
</reference>
<proteinExistence type="predicted"/>
<accession>A0A1Y1JPE7</accession>
<keyword evidence="1" id="KW-0472">Membrane</keyword>
<dbReference type="OrthoDB" id="383056at2759"/>
<evidence type="ECO:0000313" key="3">
    <source>
        <dbReference type="Proteomes" id="UP000195521"/>
    </source>
</evidence>
<feature type="transmembrane region" description="Helical" evidence="1">
    <location>
        <begin position="217"/>
        <end position="239"/>
    </location>
</feature>
<sequence length="291" mass="34424">MKINIYEYANLFSKCDESIKKAEIRKSSYTNDCEGYEKKINQNIKAQFKEICPQTFSYLNDIQIYAVDNEKLKEAHCVYLYYWLYDSDGETKNSDDIKKLYDELINADNEHQDGRCMNYNDIIITYDEKTKLKDIYDMYTEIDKINSETDACEDNCGCAKNCSEIYKNHMETCKYNKISNFCNELRNIKKKYDKKMINVVCGSDIPKTLPSFQNYNITTLILIPVFVILAISSFLFIMYKFTPYGPSIRCATMMKRKHYNNIDKEKNILELYETNSCVLRNHRYHILYSSN</sequence>
<name>A0A1Y1JPE7_PLAGO</name>
<dbReference type="Proteomes" id="UP000195521">
    <property type="component" value="Unassembled WGS sequence"/>
</dbReference>